<dbReference type="Proteomes" id="UP000660380">
    <property type="component" value="Unassembled WGS sequence"/>
</dbReference>
<dbReference type="SMART" id="SM00327">
    <property type="entry name" value="VWA"/>
    <property type="match status" value="1"/>
</dbReference>
<keyword evidence="3" id="KW-1185">Reference proteome</keyword>
<dbReference type="InterPro" id="IPR050934">
    <property type="entry name" value="ITIH"/>
</dbReference>
<dbReference type="PANTHER" id="PTHR10338:SF108">
    <property type="entry name" value="INTER-ALPHA-TRYPSIN INHIBITOR HEAVY CHAIN H4-LIKE PROTEIN"/>
    <property type="match status" value="1"/>
</dbReference>
<dbReference type="Pfam" id="PF00092">
    <property type="entry name" value="VWA"/>
    <property type="match status" value="1"/>
</dbReference>
<dbReference type="Gene3D" id="3.40.50.410">
    <property type="entry name" value="von Willebrand factor, type A domain"/>
    <property type="match status" value="1"/>
</dbReference>
<proteinExistence type="predicted"/>
<comment type="caution">
    <text evidence="2">The sequence shown here is derived from an EMBL/GenBank/DDBJ whole genome shotgun (WGS) entry which is preliminary data.</text>
</comment>
<protein>
    <submittedName>
        <fullName evidence="2">VWA domain-containing protein</fullName>
    </submittedName>
</protein>
<feature type="domain" description="VWFA" evidence="1">
    <location>
        <begin position="313"/>
        <end position="493"/>
    </location>
</feature>
<evidence type="ECO:0000259" key="1">
    <source>
        <dbReference type="PROSITE" id="PS50234"/>
    </source>
</evidence>
<accession>A0ABR8GS92</accession>
<evidence type="ECO:0000313" key="2">
    <source>
        <dbReference type="EMBL" id="MBD2606332.1"/>
    </source>
</evidence>
<dbReference type="InterPro" id="IPR036465">
    <property type="entry name" value="vWFA_dom_sf"/>
</dbReference>
<sequence>MVNIKRIKEYIQSHPNQTIWKYIQKNPHETQYLIGMSYEELQVIILKIISINEQNRLTDENRVVILVERDEKLNKFKHSVEAEILLLIFRCIPNFISSEPQTLSILFKVSELTIISIYEYWKPLEVFLFEETSESVISECSSEVWCFPEKQKTELENQSSKFGVTLGRDKWDFGTLNLESIQGFSNQICGNIVGKDSSNLQFNTKNQPLPHDGLFIRRNNEFGTRLNIGIKDLIDQGILIDQTNIRFDDFIALNTERVPSPEPSYSLAVSYGIAPIPLSQKRDERATHYLEIALKTSDISPLEHPKNKAPSANYIFVIDTSGSMSGDKLDDVKASIRELFQKMKEDDVIGIVIFNTQPKTLLKATRISQINIDKFSQIISGMTADGGTDINVALSFGIDEIKRYGSNNTLNHIYLFSDGNPNSGVTDWIKIRQNIDSKTRGNIRLSTFAFGSDANTKELDALAGLTGGKSTFVTNIDDIKLSLQDELNRREHLAALNVQIKLDIERDIEILYLYGHDLITEPAKRAAVLENVERAKEKAQEEFGVTPEVDLITEEEGIKIFVPDLAVGETYWLVFELGIPKEKSEIPIGQATVQYVDTFAHKNQKSEFTLAFAGNLPLDLVVEHSLALWTSEVAFYVLDDLYEKDTNTAQKRIEKHVSLLRAASSNLASHYIVDDAVTLSKFASLLGNLGKVRLISDVTPHQYQSFLVHEISDFGRARNGFRRVDYYSV</sequence>
<reference evidence="2 3" key="1">
    <citation type="journal article" date="2020" name="ISME J.">
        <title>Comparative genomics reveals insights into cyanobacterial evolution and habitat adaptation.</title>
        <authorList>
            <person name="Chen M.Y."/>
            <person name="Teng W.K."/>
            <person name="Zhao L."/>
            <person name="Hu C.X."/>
            <person name="Zhou Y.K."/>
            <person name="Han B.P."/>
            <person name="Song L.R."/>
            <person name="Shu W.S."/>
        </authorList>
    </citation>
    <scope>NUCLEOTIDE SEQUENCE [LARGE SCALE GENOMIC DNA]</scope>
    <source>
        <strain evidence="2 3">FACHB-248</strain>
    </source>
</reference>
<dbReference type="EMBL" id="JACJTA010000038">
    <property type="protein sequence ID" value="MBD2606332.1"/>
    <property type="molecule type" value="Genomic_DNA"/>
</dbReference>
<dbReference type="PROSITE" id="PS50234">
    <property type="entry name" value="VWFA"/>
    <property type="match status" value="1"/>
</dbReference>
<dbReference type="SUPFAM" id="SSF53300">
    <property type="entry name" value="vWA-like"/>
    <property type="match status" value="1"/>
</dbReference>
<name>A0ABR8GS92_9CYAN</name>
<dbReference type="PANTHER" id="PTHR10338">
    <property type="entry name" value="INTER-ALPHA-TRYPSIN INHIBITOR HEAVY CHAIN FAMILY MEMBER"/>
    <property type="match status" value="1"/>
</dbReference>
<dbReference type="RefSeq" id="WP_029630692.1">
    <property type="nucleotide sequence ID" value="NZ_JACJTA010000038.1"/>
</dbReference>
<dbReference type="InterPro" id="IPR002035">
    <property type="entry name" value="VWF_A"/>
</dbReference>
<organism evidence="2 3">
    <name type="scientific">Scytonema hofmannii FACHB-248</name>
    <dbReference type="NCBI Taxonomy" id="1842502"/>
    <lineage>
        <taxon>Bacteria</taxon>
        <taxon>Bacillati</taxon>
        <taxon>Cyanobacteriota</taxon>
        <taxon>Cyanophyceae</taxon>
        <taxon>Nostocales</taxon>
        <taxon>Scytonemataceae</taxon>
        <taxon>Scytonema</taxon>
    </lineage>
</organism>
<evidence type="ECO:0000313" key="3">
    <source>
        <dbReference type="Proteomes" id="UP000660380"/>
    </source>
</evidence>
<gene>
    <name evidence="2" type="ORF">H6G81_17790</name>
</gene>